<dbReference type="STRING" id="703135.A0A2A9NSD8"/>
<dbReference type="PANTHER" id="PTHR38048">
    <property type="entry name" value="EXPRESSED PROTEIN"/>
    <property type="match status" value="1"/>
</dbReference>
<dbReference type="InterPro" id="IPR053206">
    <property type="entry name" value="Dimeric_xanthone_biosynth"/>
</dbReference>
<dbReference type="InterPro" id="IPR012312">
    <property type="entry name" value="Hemerythrin-like"/>
</dbReference>
<dbReference type="Gene3D" id="1.20.120.520">
    <property type="entry name" value="nmb1532 protein domain like"/>
    <property type="match status" value="1"/>
</dbReference>
<evidence type="ECO:0000259" key="1">
    <source>
        <dbReference type="Pfam" id="PF01814"/>
    </source>
</evidence>
<keyword evidence="3" id="KW-1185">Reference proteome</keyword>
<reference evidence="2 3" key="1">
    <citation type="submission" date="2014-02" db="EMBL/GenBank/DDBJ databases">
        <title>Transposable element dynamics among asymbiotic and ectomycorrhizal Amanita fungi.</title>
        <authorList>
            <consortium name="DOE Joint Genome Institute"/>
            <person name="Hess J."/>
            <person name="Skrede I."/>
            <person name="Wolfe B."/>
            <person name="LaButti K."/>
            <person name="Ohm R.A."/>
            <person name="Grigoriev I.V."/>
            <person name="Pringle A."/>
        </authorList>
    </citation>
    <scope>NUCLEOTIDE SEQUENCE [LARGE SCALE GENOMIC DNA]</scope>
    <source>
        <strain evidence="2 3">SKay4041</strain>
    </source>
</reference>
<dbReference type="CDD" id="cd12108">
    <property type="entry name" value="Hr-like"/>
    <property type="match status" value="1"/>
</dbReference>
<sequence length="234" mass="27235">MTPPYPLIDAPSGQVDYQDIANTCWIDMAIVHNTFLRGMNSIYEKAPHVQPADEIAFAGYCLCAVASIHVHHKGEEQIMFPHLSKRLDMSHNIHEHEEFTKGLNVFQEYMQSVFDRTEKYDAEKTRQLLRGFGDLLAQHLHDEIPTVMPDQLRKFEKGELEAMMKEHGDYVKKDPALFTVFPWTLSHHNALEMPYWPPLPGPLKWFARTFSGLRYPSYWKFSPYDLKGNAKHYP</sequence>
<proteinExistence type="predicted"/>
<gene>
    <name evidence="2" type="ORF">AMATHDRAFT_54497</name>
</gene>
<name>A0A2A9NSD8_9AGAR</name>
<dbReference type="PANTHER" id="PTHR38048:SF2">
    <property type="entry name" value="HEMERYTHRIN-LIKE DOMAIN-CONTAINING PROTEIN"/>
    <property type="match status" value="1"/>
</dbReference>
<accession>A0A2A9NSD8</accession>
<dbReference type="Proteomes" id="UP000242287">
    <property type="component" value="Unassembled WGS sequence"/>
</dbReference>
<dbReference type="OrthoDB" id="58416at2759"/>
<feature type="domain" description="Hemerythrin-like" evidence="1">
    <location>
        <begin position="32"/>
        <end position="143"/>
    </location>
</feature>
<protein>
    <recommendedName>
        <fullName evidence="1">Hemerythrin-like domain-containing protein</fullName>
    </recommendedName>
</protein>
<organism evidence="2 3">
    <name type="scientific">Amanita thiersii Skay4041</name>
    <dbReference type="NCBI Taxonomy" id="703135"/>
    <lineage>
        <taxon>Eukaryota</taxon>
        <taxon>Fungi</taxon>
        <taxon>Dikarya</taxon>
        <taxon>Basidiomycota</taxon>
        <taxon>Agaricomycotina</taxon>
        <taxon>Agaricomycetes</taxon>
        <taxon>Agaricomycetidae</taxon>
        <taxon>Agaricales</taxon>
        <taxon>Pluteineae</taxon>
        <taxon>Amanitaceae</taxon>
        <taxon>Amanita</taxon>
    </lineage>
</organism>
<dbReference type="EMBL" id="KZ301973">
    <property type="protein sequence ID" value="PFH53449.1"/>
    <property type="molecule type" value="Genomic_DNA"/>
</dbReference>
<evidence type="ECO:0000313" key="2">
    <source>
        <dbReference type="EMBL" id="PFH53449.1"/>
    </source>
</evidence>
<dbReference type="AlphaFoldDB" id="A0A2A9NSD8"/>
<dbReference type="Pfam" id="PF01814">
    <property type="entry name" value="Hemerythrin"/>
    <property type="match status" value="1"/>
</dbReference>
<evidence type="ECO:0000313" key="3">
    <source>
        <dbReference type="Proteomes" id="UP000242287"/>
    </source>
</evidence>